<organism evidence="3 4">
    <name type="scientific">Junco hyemalis</name>
    <name type="common">Dark-eyed junco</name>
    <dbReference type="NCBI Taxonomy" id="40217"/>
    <lineage>
        <taxon>Eukaryota</taxon>
        <taxon>Metazoa</taxon>
        <taxon>Chordata</taxon>
        <taxon>Craniata</taxon>
        <taxon>Vertebrata</taxon>
        <taxon>Euteleostomi</taxon>
        <taxon>Archelosauria</taxon>
        <taxon>Archosauria</taxon>
        <taxon>Dinosauria</taxon>
        <taxon>Saurischia</taxon>
        <taxon>Theropoda</taxon>
        <taxon>Coelurosauria</taxon>
        <taxon>Aves</taxon>
        <taxon>Neognathae</taxon>
        <taxon>Neoaves</taxon>
        <taxon>Telluraves</taxon>
        <taxon>Australaves</taxon>
        <taxon>Passeriformes</taxon>
        <taxon>Passerellidae</taxon>
        <taxon>Junco</taxon>
    </lineage>
</organism>
<comment type="cofactor">
    <cofactor evidence="1">
        <name>Cu cation</name>
        <dbReference type="ChEBI" id="CHEBI:23378"/>
    </cofactor>
    <text evidence="1">Contains 1 topaquinone per subunit.</text>
</comment>
<name>A0A8C5J3Y8_JUNHY</name>
<dbReference type="GO" id="GO:0009308">
    <property type="term" value="P:amine metabolic process"/>
    <property type="evidence" value="ECO:0007669"/>
    <property type="project" value="UniProtKB-UniRule"/>
</dbReference>
<sequence>MEVRVHATGYISSSFLHGRGTDYGNRVGPHTLGTMHIHHIHYKVDLDVDGQLNSLESQDMEYEFVKDPWSAQNTIERPHLRRERLEREDEAAFPLNVPLPRYLSFVSPNPNRWGHPRSYRIQVISFAGKHLPTNSSMERSVSWGRYQLAVTRRKEEEPTSTSVYNQNDPWTPTVAFADFINNETITNQVSWASWGGEKLNPVGSEPLLLSQSQPEQLLGWQSPAQPE</sequence>
<dbReference type="OMA" id="FHILRIY"/>
<dbReference type="GO" id="GO:0008131">
    <property type="term" value="F:primary methylamine oxidase activity"/>
    <property type="evidence" value="ECO:0007669"/>
    <property type="project" value="InterPro"/>
</dbReference>
<keyword evidence="1" id="KW-0801">TPQ</keyword>
<dbReference type="Proteomes" id="UP000694408">
    <property type="component" value="Unplaced"/>
</dbReference>
<keyword evidence="4" id="KW-1185">Reference proteome</keyword>
<dbReference type="GO" id="GO:0048038">
    <property type="term" value="F:quinone binding"/>
    <property type="evidence" value="ECO:0007669"/>
    <property type="project" value="InterPro"/>
</dbReference>
<dbReference type="InterPro" id="IPR036460">
    <property type="entry name" value="Cu_amine_oxidase_C_sf"/>
</dbReference>
<protein>
    <recommendedName>
        <fullName evidence="1">Amine oxidase</fullName>
        <ecNumber evidence="1">1.4.3.-</ecNumber>
    </recommendedName>
</protein>
<dbReference type="AlphaFoldDB" id="A0A8C5J3Y8"/>
<dbReference type="PANTHER" id="PTHR10638:SF4">
    <property type="entry name" value="RETINA-SPECIFIC COPPER AMINE OXIDASE"/>
    <property type="match status" value="1"/>
</dbReference>
<dbReference type="Pfam" id="PF01179">
    <property type="entry name" value="Cu_amine_oxid"/>
    <property type="match status" value="1"/>
</dbReference>
<keyword evidence="1" id="KW-0186">Copper</keyword>
<accession>A0A8C5J3Y8</accession>
<keyword evidence="1" id="KW-0560">Oxidoreductase</keyword>
<dbReference type="Ensembl" id="ENSJHYT00000014176.1">
    <property type="protein sequence ID" value="ENSJHYP00000011722.1"/>
    <property type="gene ID" value="ENSJHYG00000009161.1"/>
</dbReference>
<reference evidence="3" key="2">
    <citation type="submission" date="2025-09" db="UniProtKB">
        <authorList>
            <consortium name="Ensembl"/>
        </authorList>
    </citation>
    <scope>IDENTIFICATION</scope>
</reference>
<dbReference type="Gene3D" id="2.70.98.20">
    <property type="entry name" value="Copper amine oxidase, catalytic domain"/>
    <property type="match status" value="1"/>
</dbReference>
<reference evidence="3" key="1">
    <citation type="submission" date="2025-08" db="UniProtKB">
        <authorList>
            <consortium name="Ensembl"/>
        </authorList>
    </citation>
    <scope>IDENTIFICATION</scope>
</reference>
<evidence type="ECO:0000256" key="1">
    <source>
        <dbReference type="RuleBase" id="RU000672"/>
    </source>
</evidence>
<evidence type="ECO:0000313" key="4">
    <source>
        <dbReference type="Proteomes" id="UP000694408"/>
    </source>
</evidence>
<evidence type="ECO:0000313" key="3">
    <source>
        <dbReference type="Ensembl" id="ENSJHYP00000011722.1"/>
    </source>
</evidence>
<dbReference type="EC" id="1.4.3.-" evidence="1"/>
<dbReference type="InterPro" id="IPR000269">
    <property type="entry name" value="Cu_amine_oxidase"/>
</dbReference>
<dbReference type="InterPro" id="IPR015798">
    <property type="entry name" value="Cu_amine_oxidase_C"/>
</dbReference>
<comment type="PTM">
    <text evidence="1">Topaquinone (TPQ) is generated by copper-dependent autoxidation of a specific tyrosyl residue.</text>
</comment>
<dbReference type="PANTHER" id="PTHR10638">
    <property type="entry name" value="COPPER AMINE OXIDASE"/>
    <property type="match status" value="1"/>
</dbReference>
<comment type="similarity">
    <text evidence="1">Belongs to the copper/topaquinone oxidase family.</text>
</comment>
<dbReference type="GO" id="GO:0005507">
    <property type="term" value="F:copper ion binding"/>
    <property type="evidence" value="ECO:0007669"/>
    <property type="project" value="InterPro"/>
</dbReference>
<feature type="domain" description="Copper amine oxidase catalytic" evidence="2">
    <location>
        <begin position="1"/>
        <end position="195"/>
    </location>
</feature>
<keyword evidence="1" id="KW-0479">Metal-binding</keyword>
<dbReference type="SUPFAM" id="SSF49998">
    <property type="entry name" value="Amine oxidase catalytic domain"/>
    <property type="match status" value="1"/>
</dbReference>
<evidence type="ECO:0000259" key="2">
    <source>
        <dbReference type="Pfam" id="PF01179"/>
    </source>
</evidence>
<dbReference type="GO" id="GO:0005886">
    <property type="term" value="C:plasma membrane"/>
    <property type="evidence" value="ECO:0007669"/>
    <property type="project" value="TreeGrafter"/>
</dbReference>
<proteinExistence type="inferred from homology"/>